<organism evidence="2 3">
    <name type="scientific">Ilumatobacter coccineus (strain NBRC 103263 / KCTC 29153 / YM16-304)</name>
    <dbReference type="NCBI Taxonomy" id="1313172"/>
    <lineage>
        <taxon>Bacteria</taxon>
        <taxon>Bacillati</taxon>
        <taxon>Actinomycetota</taxon>
        <taxon>Acidimicrobiia</taxon>
        <taxon>Acidimicrobiales</taxon>
        <taxon>Ilumatobacteraceae</taxon>
        <taxon>Ilumatobacter</taxon>
    </lineage>
</organism>
<keyword evidence="3" id="KW-1185">Reference proteome</keyword>
<proteinExistence type="predicted"/>
<accession>A0A6C7E7B0</accession>
<feature type="region of interest" description="Disordered" evidence="1">
    <location>
        <begin position="29"/>
        <end position="66"/>
    </location>
</feature>
<protein>
    <submittedName>
        <fullName evidence="2">Uncharacterized protein</fullName>
    </submittedName>
</protein>
<feature type="compositionally biased region" description="Basic and acidic residues" evidence="1">
    <location>
        <begin position="36"/>
        <end position="46"/>
    </location>
</feature>
<gene>
    <name evidence="2" type="ORF">YM304_07950</name>
</gene>
<evidence type="ECO:0000256" key="1">
    <source>
        <dbReference type="SAM" id="MobiDB-lite"/>
    </source>
</evidence>
<reference evidence="2 3" key="1">
    <citation type="journal article" date="2013" name="Int. J. Syst. Evol. Microbiol.">
        <title>Ilumatobacter nonamiense sp. nov. and Ilumatobacter coccineum sp. nov., isolated from seashore sand.</title>
        <authorList>
            <person name="Matsumoto A."/>
            <person name="Kasai H."/>
            <person name="Matsuo Y."/>
            <person name="Shizuri Y."/>
            <person name="Ichikawa N."/>
            <person name="Fujita N."/>
            <person name="Omura S."/>
            <person name="Takahashi Y."/>
        </authorList>
    </citation>
    <scope>NUCLEOTIDE SEQUENCE [LARGE SCALE GENOMIC DNA]</scope>
    <source>
        <strain evidence="3">NBRC 103263 / KCTC 29153 / YM16-304</strain>
    </source>
</reference>
<name>A0A6C7E7B0_ILUCY</name>
<evidence type="ECO:0000313" key="2">
    <source>
        <dbReference type="EMBL" id="BAN01109.1"/>
    </source>
</evidence>
<sequence length="138" mass="14530">MAAEEAVVAGVAAGRAAAAAAWECRSSRRSLVSARPTHDATIRQRTDSTNARRVQGSSGSGRFSRVASRAAVTRPWRVAVRGDRLTRTRRSVASAGGRYRLRNATEPGGLPPGSVRISAHESAALARPTSGRRTPAIT</sequence>
<dbReference type="AlphaFoldDB" id="A0A6C7E7B0"/>
<evidence type="ECO:0000313" key="3">
    <source>
        <dbReference type="Proteomes" id="UP000011863"/>
    </source>
</evidence>
<feature type="region of interest" description="Disordered" evidence="1">
    <location>
        <begin position="90"/>
        <end position="138"/>
    </location>
</feature>
<dbReference type="EMBL" id="AP012057">
    <property type="protein sequence ID" value="BAN01109.1"/>
    <property type="molecule type" value="Genomic_DNA"/>
</dbReference>
<dbReference type="KEGG" id="aym:YM304_07950"/>
<dbReference type="Proteomes" id="UP000011863">
    <property type="component" value="Chromosome"/>
</dbReference>
<feature type="compositionally biased region" description="Polar residues" evidence="1">
    <location>
        <begin position="47"/>
        <end position="61"/>
    </location>
</feature>